<dbReference type="InterPro" id="IPR010573">
    <property type="entry name" value="MFS_Str1/Tri12-like"/>
</dbReference>
<comment type="caution">
    <text evidence="9">The sequence shown here is derived from an EMBL/GenBank/DDBJ whole genome shotgun (WGS) entry which is preliminary data.</text>
</comment>
<keyword evidence="4 7" id="KW-1133">Transmembrane helix</keyword>
<feature type="transmembrane region" description="Helical" evidence="7">
    <location>
        <begin position="64"/>
        <end position="89"/>
    </location>
</feature>
<keyword evidence="5 7" id="KW-0472">Membrane</keyword>
<evidence type="ECO:0000313" key="9">
    <source>
        <dbReference type="EMBL" id="KAK7752142.1"/>
    </source>
</evidence>
<reference evidence="9 10" key="1">
    <citation type="submission" date="2024-02" db="EMBL/GenBank/DDBJ databases">
        <title>De novo assembly and annotation of 12 fungi associated with fruit tree decline syndrome in Ontario, Canada.</title>
        <authorList>
            <person name="Sulman M."/>
            <person name="Ellouze W."/>
            <person name="Ilyukhin E."/>
        </authorList>
    </citation>
    <scope>NUCLEOTIDE SEQUENCE [LARGE SCALE GENOMIC DNA]</scope>
    <source>
        <strain evidence="9 10">M11/M66-122</strain>
    </source>
</reference>
<evidence type="ECO:0000256" key="3">
    <source>
        <dbReference type="ARBA" id="ARBA00022692"/>
    </source>
</evidence>
<feature type="region of interest" description="Disordered" evidence="6">
    <location>
        <begin position="1"/>
        <end position="48"/>
    </location>
</feature>
<keyword evidence="3 7" id="KW-0812">Transmembrane</keyword>
<dbReference type="InterPro" id="IPR036259">
    <property type="entry name" value="MFS_trans_sf"/>
</dbReference>
<dbReference type="InterPro" id="IPR020846">
    <property type="entry name" value="MFS_dom"/>
</dbReference>
<keyword evidence="10" id="KW-1185">Reference proteome</keyword>
<dbReference type="PANTHER" id="PTHR23501">
    <property type="entry name" value="MAJOR FACILITATOR SUPERFAMILY"/>
    <property type="match status" value="1"/>
</dbReference>
<dbReference type="EMBL" id="JAKJXP020000041">
    <property type="protein sequence ID" value="KAK7752142.1"/>
    <property type="molecule type" value="Genomic_DNA"/>
</dbReference>
<feature type="transmembrane region" description="Helical" evidence="7">
    <location>
        <begin position="101"/>
        <end position="119"/>
    </location>
</feature>
<dbReference type="PROSITE" id="PS00216">
    <property type="entry name" value="SUGAR_TRANSPORT_1"/>
    <property type="match status" value="1"/>
</dbReference>
<dbReference type="SUPFAM" id="SSF103473">
    <property type="entry name" value="MFS general substrate transporter"/>
    <property type="match status" value="1"/>
</dbReference>
<gene>
    <name evidence="9" type="ORF">SLS62_005886</name>
</gene>
<dbReference type="PANTHER" id="PTHR23501:SF109">
    <property type="entry name" value="MAJOR FACILITATOR SUPERFAMILY (MFS) PROFILE DOMAIN-CONTAINING PROTEIN-RELATED"/>
    <property type="match status" value="1"/>
</dbReference>
<feature type="domain" description="Major facilitator superfamily (MFS) profile" evidence="8">
    <location>
        <begin position="67"/>
        <end position="582"/>
    </location>
</feature>
<dbReference type="Gene3D" id="1.20.1250.20">
    <property type="entry name" value="MFS general substrate transporter like domains"/>
    <property type="match status" value="1"/>
</dbReference>
<dbReference type="GO" id="GO:0005886">
    <property type="term" value="C:plasma membrane"/>
    <property type="evidence" value="ECO:0007669"/>
    <property type="project" value="TreeGrafter"/>
</dbReference>
<evidence type="ECO:0000259" key="8">
    <source>
        <dbReference type="PROSITE" id="PS50850"/>
    </source>
</evidence>
<feature type="transmembrane region" description="Helical" evidence="7">
    <location>
        <begin position="223"/>
        <end position="241"/>
    </location>
</feature>
<feature type="transmembrane region" description="Helical" evidence="7">
    <location>
        <begin position="298"/>
        <end position="317"/>
    </location>
</feature>
<feature type="transmembrane region" description="Helical" evidence="7">
    <location>
        <begin position="431"/>
        <end position="454"/>
    </location>
</feature>
<evidence type="ECO:0000256" key="1">
    <source>
        <dbReference type="ARBA" id="ARBA00004141"/>
    </source>
</evidence>
<dbReference type="CDD" id="cd06179">
    <property type="entry name" value="MFS_TRI12_like"/>
    <property type="match status" value="1"/>
</dbReference>
<keyword evidence="2" id="KW-0813">Transport</keyword>
<feature type="transmembrane region" description="Helical" evidence="7">
    <location>
        <begin position="267"/>
        <end position="286"/>
    </location>
</feature>
<evidence type="ECO:0000313" key="10">
    <source>
        <dbReference type="Proteomes" id="UP001320420"/>
    </source>
</evidence>
<feature type="transmembrane region" description="Helical" evidence="7">
    <location>
        <begin position="558"/>
        <end position="576"/>
    </location>
</feature>
<organism evidence="9 10">
    <name type="scientific">Diatrype stigma</name>
    <dbReference type="NCBI Taxonomy" id="117547"/>
    <lineage>
        <taxon>Eukaryota</taxon>
        <taxon>Fungi</taxon>
        <taxon>Dikarya</taxon>
        <taxon>Ascomycota</taxon>
        <taxon>Pezizomycotina</taxon>
        <taxon>Sordariomycetes</taxon>
        <taxon>Xylariomycetidae</taxon>
        <taxon>Xylariales</taxon>
        <taxon>Diatrypaceae</taxon>
        <taxon>Diatrype</taxon>
    </lineage>
</organism>
<dbReference type="GO" id="GO:0022857">
    <property type="term" value="F:transmembrane transporter activity"/>
    <property type="evidence" value="ECO:0007669"/>
    <property type="project" value="InterPro"/>
</dbReference>
<evidence type="ECO:0000256" key="4">
    <source>
        <dbReference type="ARBA" id="ARBA00022989"/>
    </source>
</evidence>
<evidence type="ECO:0000256" key="6">
    <source>
        <dbReference type="SAM" id="MobiDB-lite"/>
    </source>
</evidence>
<feature type="transmembrane region" description="Helical" evidence="7">
    <location>
        <begin position="380"/>
        <end position="397"/>
    </location>
</feature>
<proteinExistence type="predicted"/>
<comment type="subcellular location">
    <subcellularLocation>
        <location evidence="1">Membrane</location>
        <topology evidence="1">Multi-pass membrane protein</topology>
    </subcellularLocation>
</comment>
<protein>
    <recommendedName>
        <fullName evidence="8">Major facilitator superfamily (MFS) profile domain-containing protein</fullName>
    </recommendedName>
</protein>
<feature type="transmembrane region" description="Helical" evidence="7">
    <location>
        <begin position="156"/>
        <end position="178"/>
    </location>
</feature>
<evidence type="ECO:0000256" key="7">
    <source>
        <dbReference type="SAM" id="Phobius"/>
    </source>
</evidence>
<name>A0AAN9US89_9PEZI</name>
<feature type="transmembrane region" description="Helical" evidence="7">
    <location>
        <begin position="131"/>
        <end position="150"/>
    </location>
</feature>
<dbReference type="InterPro" id="IPR053791">
    <property type="entry name" value="MFS_Tri12-like"/>
</dbReference>
<dbReference type="Proteomes" id="UP001320420">
    <property type="component" value="Unassembled WGS sequence"/>
</dbReference>
<evidence type="ECO:0000256" key="2">
    <source>
        <dbReference type="ARBA" id="ARBA00022448"/>
    </source>
</evidence>
<evidence type="ECO:0000256" key="5">
    <source>
        <dbReference type="ARBA" id="ARBA00023136"/>
    </source>
</evidence>
<accession>A0AAN9US89</accession>
<sequence>MAETAPTTLRSDDGEKSHVATTNASSKASSSDGDAQKRADGSSVLPTHGGKDDFDSGYYLSKNYLGSLVAIGLAGMAGVGGFSLIAPVLSYVNADLGPDANIVWVSLANTLTSAVMMTLAGRLSDIFGRRYFQIGGTALALVGCIVGATAKNVPMLIGANVLIGSASATQLSFGYLVAEVVPMKHRYLGLSYVYALLIPMSGVAPVISTSLIENTTASWRSCYYIMIGINAAALACWALFYHPPTWDELTVETFGVAKSRAQRLKQLDYGGLFMLSAGLLLFLMGLSWGGSVYEWKSAAVLSTILIGGVCLIGFVFYELRCPTSVPLVPMSLFANMGWVALLMTYSMATSMYYAFSIVFPTQVAVLYSDESADMQGWLKCVIGAPPLLGQIAASLLVTRIGHIKWQLVATSALGAALYAANACVTIDNRNVIVILLCVGGLALGWVDAICLASLSVSLKDQSMIGAAIGVASSVRTTISTAAATIFTTILNNRLASTIPALVPAALLSAGLPSTSVEEFLTVLATAPTELPEVAGVNATIIEAGIQAYKTANANAYSTVYLTTIAFSALGVIFSFLGPEIDSKLTGDVRARLKT</sequence>
<dbReference type="Pfam" id="PF06609">
    <property type="entry name" value="TRI12"/>
    <property type="match status" value="1"/>
</dbReference>
<dbReference type="AlphaFoldDB" id="A0AAN9US89"/>
<feature type="transmembrane region" description="Helical" evidence="7">
    <location>
        <begin position="190"/>
        <end position="211"/>
    </location>
</feature>
<dbReference type="PROSITE" id="PS50850">
    <property type="entry name" value="MFS"/>
    <property type="match status" value="1"/>
</dbReference>
<dbReference type="InterPro" id="IPR005829">
    <property type="entry name" value="Sugar_transporter_CS"/>
</dbReference>